<feature type="compositionally biased region" description="Basic and acidic residues" evidence="1">
    <location>
        <begin position="28"/>
        <end position="38"/>
    </location>
</feature>
<dbReference type="Gramene" id="ERN16253">
    <property type="protein sequence ID" value="ERN16253"/>
    <property type="gene ID" value="AMTR_s00063p00141290"/>
</dbReference>
<dbReference type="Proteomes" id="UP000017836">
    <property type="component" value="Unassembled WGS sequence"/>
</dbReference>
<accession>U5D7B3</accession>
<keyword evidence="3" id="KW-1185">Reference proteome</keyword>
<evidence type="ECO:0000313" key="2">
    <source>
        <dbReference type="EMBL" id="ERN16253.1"/>
    </source>
</evidence>
<reference evidence="3" key="1">
    <citation type="journal article" date="2013" name="Science">
        <title>The Amborella genome and the evolution of flowering plants.</title>
        <authorList>
            <consortium name="Amborella Genome Project"/>
        </authorList>
    </citation>
    <scope>NUCLEOTIDE SEQUENCE [LARGE SCALE GENOMIC DNA]</scope>
</reference>
<organism evidence="2 3">
    <name type="scientific">Amborella trichopoda</name>
    <dbReference type="NCBI Taxonomy" id="13333"/>
    <lineage>
        <taxon>Eukaryota</taxon>
        <taxon>Viridiplantae</taxon>
        <taxon>Streptophyta</taxon>
        <taxon>Embryophyta</taxon>
        <taxon>Tracheophyta</taxon>
        <taxon>Spermatophyta</taxon>
        <taxon>Magnoliopsida</taxon>
        <taxon>Amborellales</taxon>
        <taxon>Amborellaceae</taxon>
        <taxon>Amborella</taxon>
    </lineage>
</organism>
<proteinExistence type="predicted"/>
<gene>
    <name evidence="2" type="ORF">AMTR_s00063p00141290</name>
</gene>
<dbReference type="EMBL" id="KI392467">
    <property type="protein sequence ID" value="ERN16253.1"/>
    <property type="molecule type" value="Genomic_DNA"/>
</dbReference>
<evidence type="ECO:0000256" key="1">
    <source>
        <dbReference type="SAM" id="MobiDB-lite"/>
    </source>
</evidence>
<dbReference type="HOGENOM" id="CLU_1878214_0_0_1"/>
<protein>
    <submittedName>
        <fullName evidence="2">Uncharacterized protein</fullName>
    </submittedName>
</protein>
<evidence type="ECO:0000313" key="3">
    <source>
        <dbReference type="Proteomes" id="UP000017836"/>
    </source>
</evidence>
<name>U5D7B3_AMBTC</name>
<feature type="region of interest" description="Disordered" evidence="1">
    <location>
        <begin position="28"/>
        <end position="61"/>
    </location>
</feature>
<sequence>MGADFEVPIRVILEDMKVKEKRMKKIAEETEKAGKTKVESTPSKKQVNSKKEKESAKPARSSTCIAARFGGSGVSSAQAINMEELAFVDLSSGRSSSKSLSSDAEDVAMQKALMLKKIYFGPCVEGTSSSSNPLFK</sequence>
<dbReference type="AlphaFoldDB" id="U5D7B3"/>